<dbReference type="EMBL" id="CP033968">
    <property type="protein sequence ID" value="AZG12167.1"/>
    <property type="molecule type" value="Genomic_DNA"/>
</dbReference>
<evidence type="ECO:0000256" key="2">
    <source>
        <dbReference type="SAM" id="SignalP"/>
    </source>
</evidence>
<dbReference type="Proteomes" id="UP000270411">
    <property type="component" value="Plasmid unnamed1"/>
</dbReference>
<feature type="region of interest" description="Disordered" evidence="1">
    <location>
        <begin position="51"/>
        <end position="82"/>
    </location>
</feature>
<dbReference type="OrthoDB" id="5298305at2"/>
<dbReference type="NCBIfam" id="TIGR02747">
    <property type="entry name" value="TraV"/>
    <property type="match status" value="1"/>
</dbReference>
<keyword evidence="2" id="KW-0732">Signal</keyword>
<dbReference type="KEGG" id="cpau:EHF44_01485"/>
<gene>
    <name evidence="3" type="primary">traV</name>
    <name evidence="3" type="ORF">EHF44_01485</name>
</gene>
<feature type="compositionally biased region" description="Polar residues" evidence="1">
    <location>
        <begin position="200"/>
        <end position="209"/>
    </location>
</feature>
<feature type="signal peptide" evidence="2">
    <location>
        <begin position="1"/>
        <end position="23"/>
    </location>
</feature>
<dbReference type="RefSeq" id="WP_124682120.1">
    <property type="nucleotide sequence ID" value="NZ_CP033968.1"/>
</dbReference>
<dbReference type="AlphaFoldDB" id="A0A3G8GVB8"/>
<evidence type="ECO:0000256" key="1">
    <source>
        <dbReference type="SAM" id="MobiDB-lite"/>
    </source>
</evidence>
<reference evidence="4" key="1">
    <citation type="submission" date="2018-11" db="EMBL/GenBank/DDBJ databases">
        <title>FDA dAtabase for Regulatory Grade micrObial Sequences (FDA-ARGOS): Supporting development and validation of Infectious Disease Dx tests.</title>
        <authorList>
            <person name="Goldberg B."/>
            <person name="Campos J."/>
            <person name="Tallon L."/>
            <person name="Sadzewicz L."/>
            <person name="Zhao X."/>
            <person name="Vavikolanu K."/>
            <person name="Mehta A."/>
            <person name="Aluvathingal J."/>
            <person name="Nadendla S."/>
            <person name="Geyer C."/>
            <person name="Nandy P."/>
            <person name="Yan Y."/>
            <person name="Sichtig H."/>
        </authorList>
    </citation>
    <scope>NUCLEOTIDE SEQUENCE [LARGE SCALE GENOMIC DNA]</scope>
    <source>
        <strain evidence="4">FDAARGOS_614</strain>
        <plasmid evidence="4">unnamed1</plasmid>
    </source>
</reference>
<feature type="region of interest" description="Disordered" evidence="1">
    <location>
        <begin position="173"/>
        <end position="224"/>
    </location>
</feature>
<geneLocation type="plasmid" evidence="3">
    <name>unnamed1</name>
</geneLocation>
<name>A0A3G8GVB8_9BURK</name>
<dbReference type="PROSITE" id="PS51257">
    <property type="entry name" value="PROKAR_LIPOPROTEIN"/>
    <property type="match status" value="1"/>
</dbReference>
<keyword evidence="3" id="KW-0614">Plasmid</keyword>
<accession>A0A3G8GVB8</accession>
<sequence length="224" mass="23695">MKFRLLLATLPLLATGCSSILNTADNDSFSCPGMPQGIICKTPLAVYKSTNQMPQPTESDRPFGSSGARGVQAGDDQGNVARPELTSGVAAGAPGLIQTSVPGSAQANGTARPVRKPAQVMRIWIAPWIDSKDDLHYPSYLYTEVQPRRWSFGKSEFAGKGMVVPHRELAAVAPIPQESGRPNGKPAAQRTPGGDAPQADANQPYQGTDVTKLGMPSPSDINLE</sequence>
<dbReference type="InterPro" id="IPR014118">
    <property type="entry name" value="T4SS_TraV"/>
</dbReference>
<organism evidence="3 4">
    <name type="scientific">Cupriavidus pauculus</name>
    <dbReference type="NCBI Taxonomy" id="82633"/>
    <lineage>
        <taxon>Bacteria</taxon>
        <taxon>Pseudomonadati</taxon>
        <taxon>Pseudomonadota</taxon>
        <taxon>Betaproteobacteria</taxon>
        <taxon>Burkholderiales</taxon>
        <taxon>Burkholderiaceae</taxon>
        <taxon>Cupriavidus</taxon>
    </lineage>
</organism>
<evidence type="ECO:0000313" key="4">
    <source>
        <dbReference type="Proteomes" id="UP000270411"/>
    </source>
</evidence>
<protein>
    <submittedName>
        <fullName evidence="3">Type IV conjugative transfer system protein TraV</fullName>
    </submittedName>
</protein>
<proteinExistence type="predicted"/>
<dbReference type="Pfam" id="PF09676">
    <property type="entry name" value="TraV"/>
    <property type="match status" value="1"/>
</dbReference>
<feature type="chain" id="PRO_5017952050" evidence="2">
    <location>
        <begin position="24"/>
        <end position="224"/>
    </location>
</feature>
<evidence type="ECO:0000313" key="3">
    <source>
        <dbReference type="EMBL" id="AZG12167.1"/>
    </source>
</evidence>